<dbReference type="AlphaFoldDB" id="A0A1L7X3I9"/>
<feature type="region of interest" description="Disordered" evidence="1">
    <location>
        <begin position="577"/>
        <end position="656"/>
    </location>
</feature>
<protein>
    <submittedName>
        <fullName evidence="2">Uncharacterized protein</fullName>
    </submittedName>
</protein>
<evidence type="ECO:0000313" key="3">
    <source>
        <dbReference type="Proteomes" id="UP000184330"/>
    </source>
</evidence>
<feature type="compositionally biased region" description="Polar residues" evidence="1">
    <location>
        <begin position="579"/>
        <end position="598"/>
    </location>
</feature>
<feature type="region of interest" description="Disordered" evidence="1">
    <location>
        <begin position="683"/>
        <end position="800"/>
    </location>
</feature>
<feature type="region of interest" description="Disordered" evidence="1">
    <location>
        <begin position="171"/>
        <end position="200"/>
    </location>
</feature>
<feature type="compositionally biased region" description="Low complexity" evidence="1">
    <location>
        <begin position="692"/>
        <end position="703"/>
    </location>
</feature>
<feature type="region of interest" description="Disordered" evidence="1">
    <location>
        <begin position="351"/>
        <end position="421"/>
    </location>
</feature>
<evidence type="ECO:0000256" key="1">
    <source>
        <dbReference type="SAM" id="MobiDB-lite"/>
    </source>
</evidence>
<dbReference type="Proteomes" id="UP000184330">
    <property type="component" value="Unassembled WGS sequence"/>
</dbReference>
<gene>
    <name evidence="2" type="ORF">PAC_09478</name>
</gene>
<keyword evidence="3" id="KW-1185">Reference proteome</keyword>
<proteinExistence type="predicted"/>
<accession>A0A1L7X3I9</accession>
<feature type="compositionally biased region" description="Polar residues" evidence="1">
    <location>
        <begin position="783"/>
        <end position="797"/>
    </location>
</feature>
<feature type="region of interest" description="Disordered" evidence="1">
    <location>
        <begin position="1"/>
        <end position="29"/>
    </location>
</feature>
<feature type="compositionally biased region" description="Polar residues" evidence="1">
    <location>
        <begin position="188"/>
        <end position="199"/>
    </location>
</feature>
<organism evidence="2 3">
    <name type="scientific">Phialocephala subalpina</name>
    <dbReference type="NCBI Taxonomy" id="576137"/>
    <lineage>
        <taxon>Eukaryota</taxon>
        <taxon>Fungi</taxon>
        <taxon>Dikarya</taxon>
        <taxon>Ascomycota</taxon>
        <taxon>Pezizomycotina</taxon>
        <taxon>Leotiomycetes</taxon>
        <taxon>Helotiales</taxon>
        <taxon>Mollisiaceae</taxon>
        <taxon>Phialocephala</taxon>
        <taxon>Phialocephala fortinii species complex</taxon>
    </lineage>
</organism>
<feature type="region of interest" description="Disordered" evidence="1">
    <location>
        <begin position="218"/>
        <end position="238"/>
    </location>
</feature>
<feature type="compositionally biased region" description="Polar residues" evidence="1">
    <location>
        <begin position="630"/>
        <end position="645"/>
    </location>
</feature>
<feature type="compositionally biased region" description="Basic and acidic residues" evidence="1">
    <location>
        <begin position="138"/>
        <end position="149"/>
    </location>
</feature>
<feature type="compositionally biased region" description="Basic and acidic residues" evidence="1">
    <location>
        <begin position="906"/>
        <end position="926"/>
    </location>
</feature>
<evidence type="ECO:0000313" key="2">
    <source>
        <dbReference type="EMBL" id="CZR59584.1"/>
    </source>
</evidence>
<feature type="compositionally biased region" description="Acidic residues" evidence="1">
    <location>
        <begin position="927"/>
        <end position="936"/>
    </location>
</feature>
<sequence>MAPPIFRTPQEGDSQDTRAREHAPQMDSQQHSEWYALLRERHDHRIGEIRSNHWDRTGSTSVTSQDLMNDLESETRLFNHTLQLVQDYSTEAERIAADTQVQAYVLSSPPPLPRTPSITLNGTIAVPRQPSTTSPRIASEENIRARERDERNLQAEVERIREERRRRGRDAAILRSSMESLPRAAAREQTTSETRSGRPQITEAEYREMMLRTSQRAIGAQDRPQNVQARPQESGIRRPIRSFLIDAQEDVSPRPVTRRPSLVESSDSSAAFWRSWVEADLGDNYLFSFAHQFGEVEQRRAELQSAELQESSRRRRRGSENITQFFEDNAGLPQMSSMSEPMMGDRTTARTHNTLDPNLMTIRGPNPLAQISPQEEDEPDSPRIRRSDHHGHRSVMSTSPSRHVFRGSGDIHAPPTIDESIDNVGNFASNVFGSERNIPRISGTSASYPNPTTSASIRQENLQFDFQHMESPLAAPYPIPGTPPLAAPSSQPPQRVHRSNIMSLLNDDNPNYPPGPTMRVEAIRQRDYLRAIQNRSTSSQQQGRLDAVHASFYNFEGGSETRPRISVNQLLNMPEERNAQQAGQNTSQWPSPSLNPSALSRPGQEPQQPASASLFDNDERSNRPRGLRPTRSTAQTLPRYSQQAERAQLRVPSPNSRGLFATLASPRYNEAIFQASGAIVGGDESEMPPFNPSALSRLSAPSRPSLPPSNPAVPQFISLPRDATPEPPRPSESTMSMLHDEYYMQSTPGPSMILPSLPSDPTSALRSPLSSLSDDDEMPDLVTPSSASPSTVRAETPSSRRQELLAQYHALVPSYSRSLYRYTLTLYSSSTQALNPHLPHINTLYPIGSHFQTPDIARHSEGIDLLFSFIGAWRNQNPGTAYAGLSQEVREFLDVLKEEEMEDERELWYEVGDREEGDGDGKNREGEEGDESEEEEGMTRRKNRRSTTMNTSTNMHKT</sequence>
<feature type="region of interest" description="Disordered" evidence="1">
    <location>
        <begin position="114"/>
        <end position="149"/>
    </location>
</feature>
<dbReference type="EMBL" id="FJOG01000014">
    <property type="protein sequence ID" value="CZR59584.1"/>
    <property type="molecule type" value="Genomic_DNA"/>
</dbReference>
<name>A0A1L7X3I9_9HELO</name>
<reference evidence="2 3" key="1">
    <citation type="submission" date="2016-03" db="EMBL/GenBank/DDBJ databases">
        <authorList>
            <person name="Ploux O."/>
        </authorList>
    </citation>
    <scope>NUCLEOTIDE SEQUENCE [LARGE SCALE GENOMIC DNA]</scope>
    <source>
        <strain evidence="2 3">UAMH 11012</strain>
    </source>
</reference>
<feature type="compositionally biased region" description="Low complexity" evidence="1">
    <location>
        <begin position="946"/>
        <end position="958"/>
    </location>
</feature>
<feature type="compositionally biased region" description="Basic and acidic residues" evidence="1">
    <location>
        <begin position="15"/>
        <end position="24"/>
    </location>
</feature>
<feature type="region of interest" description="Disordered" evidence="1">
    <location>
        <begin position="904"/>
        <end position="958"/>
    </location>
</feature>
<dbReference type="OrthoDB" id="10599940at2759"/>